<sequence>MGYEPLLPEPNSPWSKLKQKVNENFPLAVLTFVSIPLLIVILFFIGVAIRKEEIEEENYVPNITIPSMELTVFLLYKDVTIATSSIESYKLIPLWPQLLNVSSIASKGDIDGLIVKDIMEDIKERGEIRNSIAESKTQNFMDRSPSRRISSSLRLTKRCGTELRVLETQILP</sequence>
<evidence type="ECO:0000313" key="3">
    <source>
        <dbReference type="Proteomes" id="UP000029120"/>
    </source>
</evidence>
<keyword evidence="1" id="KW-0812">Transmembrane</keyword>
<dbReference type="OrthoDB" id="1069926at2759"/>
<dbReference type="PANTHER" id="PTHR31125:SF7">
    <property type="entry name" value="F20P5.24 PROTEIN-RELATED"/>
    <property type="match status" value="1"/>
</dbReference>
<dbReference type="AlphaFoldDB" id="A0A087H7T7"/>
<evidence type="ECO:0000256" key="1">
    <source>
        <dbReference type="SAM" id="Phobius"/>
    </source>
</evidence>
<protein>
    <submittedName>
        <fullName evidence="2">Uncharacterized protein</fullName>
    </submittedName>
</protein>
<accession>A0A087H7T7</accession>
<evidence type="ECO:0000313" key="2">
    <source>
        <dbReference type="EMBL" id="KFK38189.1"/>
    </source>
</evidence>
<feature type="transmembrane region" description="Helical" evidence="1">
    <location>
        <begin position="25"/>
        <end position="49"/>
    </location>
</feature>
<keyword evidence="1" id="KW-1133">Transmembrane helix</keyword>
<organism evidence="2 3">
    <name type="scientific">Arabis alpina</name>
    <name type="common">Alpine rock-cress</name>
    <dbReference type="NCBI Taxonomy" id="50452"/>
    <lineage>
        <taxon>Eukaryota</taxon>
        <taxon>Viridiplantae</taxon>
        <taxon>Streptophyta</taxon>
        <taxon>Embryophyta</taxon>
        <taxon>Tracheophyta</taxon>
        <taxon>Spermatophyta</taxon>
        <taxon>Magnoliopsida</taxon>
        <taxon>eudicotyledons</taxon>
        <taxon>Gunneridae</taxon>
        <taxon>Pentapetalae</taxon>
        <taxon>rosids</taxon>
        <taxon>malvids</taxon>
        <taxon>Brassicales</taxon>
        <taxon>Brassicaceae</taxon>
        <taxon>Arabideae</taxon>
        <taxon>Arabis</taxon>
    </lineage>
</organism>
<name>A0A087H7T7_ARAAL</name>
<dbReference type="PANTHER" id="PTHR31125">
    <property type="entry name" value="F20P5.22 PROTEIN-RELATED"/>
    <property type="match status" value="1"/>
</dbReference>
<reference evidence="3" key="1">
    <citation type="journal article" date="2015" name="Nat. Plants">
        <title>Genome expansion of Arabis alpina linked with retrotransposition and reduced symmetric DNA methylation.</title>
        <authorList>
            <person name="Willing E.M."/>
            <person name="Rawat V."/>
            <person name="Mandakova T."/>
            <person name="Maumus F."/>
            <person name="James G.V."/>
            <person name="Nordstroem K.J."/>
            <person name="Becker C."/>
            <person name="Warthmann N."/>
            <person name="Chica C."/>
            <person name="Szarzynska B."/>
            <person name="Zytnicki M."/>
            <person name="Albani M.C."/>
            <person name="Kiefer C."/>
            <person name="Bergonzi S."/>
            <person name="Castaings L."/>
            <person name="Mateos J.L."/>
            <person name="Berns M.C."/>
            <person name="Bujdoso N."/>
            <person name="Piofczyk T."/>
            <person name="de Lorenzo L."/>
            <person name="Barrero-Sicilia C."/>
            <person name="Mateos I."/>
            <person name="Piednoel M."/>
            <person name="Hagmann J."/>
            <person name="Chen-Min-Tao R."/>
            <person name="Iglesias-Fernandez R."/>
            <person name="Schuster S.C."/>
            <person name="Alonso-Blanco C."/>
            <person name="Roudier F."/>
            <person name="Carbonero P."/>
            <person name="Paz-Ares J."/>
            <person name="Davis S.J."/>
            <person name="Pecinka A."/>
            <person name="Quesneville H."/>
            <person name="Colot V."/>
            <person name="Lysak M.A."/>
            <person name="Weigel D."/>
            <person name="Coupland G."/>
            <person name="Schneeberger K."/>
        </authorList>
    </citation>
    <scope>NUCLEOTIDE SEQUENCE [LARGE SCALE GENOMIC DNA]</scope>
    <source>
        <strain evidence="3">cv. Pajares</strain>
    </source>
</reference>
<dbReference type="EMBL" id="CM002871">
    <property type="protein sequence ID" value="KFK38189.1"/>
    <property type="molecule type" value="Genomic_DNA"/>
</dbReference>
<dbReference type="Pfam" id="PF06651">
    <property type="entry name" value="DUF1163"/>
    <property type="match status" value="1"/>
</dbReference>
<gene>
    <name evidence="2" type="ordered locus">AALP_Aa3g080900</name>
</gene>
<dbReference type="InterPro" id="IPR009544">
    <property type="entry name" value="DUF1163"/>
</dbReference>
<keyword evidence="1" id="KW-0472">Membrane</keyword>
<keyword evidence="3" id="KW-1185">Reference proteome</keyword>
<dbReference type="Proteomes" id="UP000029120">
    <property type="component" value="Chromosome 3"/>
</dbReference>
<dbReference type="Gramene" id="KFK38189">
    <property type="protein sequence ID" value="KFK38189"/>
    <property type="gene ID" value="AALP_AA3G080900"/>
</dbReference>
<proteinExistence type="predicted"/>